<dbReference type="RefSeq" id="WP_089958950.1">
    <property type="nucleotide sequence ID" value="NZ_FNAV01000006.1"/>
</dbReference>
<organism evidence="2 3">
    <name type="scientific">Salipiger thiooxidans</name>
    <dbReference type="NCBI Taxonomy" id="282683"/>
    <lineage>
        <taxon>Bacteria</taxon>
        <taxon>Pseudomonadati</taxon>
        <taxon>Pseudomonadota</taxon>
        <taxon>Alphaproteobacteria</taxon>
        <taxon>Rhodobacterales</taxon>
        <taxon>Roseobacteraceae</taxon>
        <taxon>Salipiger</taxon>
    </lineage>
</organism>
<evidence type="ECO:0000259" key="1">
    <source>
        <dbReference type="Pfam" id="PF09537"/>
    </source>
</evidence>
<gene>
    <name evidence="2" type="ORF">SAMN04488105_106235</name>
</gene>
<name>A0A1G7F362_9RHOB</name>
<dbReference type="AlphaFoldDB" id="A0A1G7F362"/>
<feature type="domain" description="DUF2383" evidence="1">
    <location>
        <begin position="16"/>
        <end position="118"/>
    </location>
</feature>
<dbReference type="OrthoDB" id="7857789at2"/>
<sequence>MNDVQPINATEDQLVTLQDLLSRSVETHAWFEEMTEKAEPEFRHIALKFRGLHLEQCDRISATITALGGEPDRSGGLRAAVNRTSVSLRSMFEDIDGDMMTAIEDAEAQVLADFDAALSILGPSRYRDELEQMKGELVKLLSEEPEAP</sequence>
<evidence type="ECO:0000313" key="3">
    <source>
        <dbReference type="Proteomes" id="UP000198994"/>
    </source>
</evidence>
<keyword evidence="3" id="KW-1185">Reference proteome</keyword>
<dbReference type="Pfam" id="PF09537">
    <property type="entry name" value="DUF2383"/>
    <property type="match status" value="1"/>
</dbReference>
<accession>A0A1G7F362</accession>
<proteinExistence type="predicted"/>
<dbReference type="Gene3D" id="1.20.1260.10">
    <property type="match status" value="1"/>
</dbReference>
<evidence type="ECO:0000313" key="2">
    <source>
        <dbReference type="EMBL" id="SDE70321.1"/>
    </source>
</evidence>
<dbReference type="Proteomes" id="UP000198994">
    <property type="component" value="Unassembled WGS sequence"/>
</dbReference>
<reference evidence="3" key="1">
    <citation type="submission" date="2016-10" db="EMBL/GenBank/DDBJ databases">
        <authorList>
            <person name="Varghese N."/>
            <person name="Submissions S."/>
        </authorList>
    </citation>
    <scope>NUCLEOTIDE SEQUENCE [LARGE SCALE GENOMIC DNA]</scope>
    <source>
        <strain evidence="3">DSM 10146</strain>
    </source>
</reference>
<dbReference type="InterPro" id="IPR012347">
    <property type="entry name" value="Ferritin-like"/>
</dbReference>
<protein>
    <recommendedName>
        <fullName evidence="1">DUF2383 domain-containing protein</fullName>
    </recommendedName>
</protein>
<dbReference type="STRING" id="282683.SAMN04488105_106235"/>
<dbReference type="InterPro" id="IPR019052">
    <property type="entry name" value="DUF2383"/>
</dbReference>
<dbReference type="EMBL" id="FNAV01000006">
    <property type="protein sequence ID" value="SDE70321.1"/>
    <property type="molecule type" value="Genomic_DNA"/>
</dbReference>